<sequence length="186" mass="20557">MVFSSGSFWGGVLLVGASIGIGSVLLPEQIFESLELTSAKTRSAEESNHKSEEAKSESVQSTSASAGHSEESSSKTAETSQASPETSSNTSTPAVTQKSGCTIHKLISSVGKSWQFEKVEDKDSFLKGRTDSYKRIKEVCDKSEGKNILVKKKNQSWWPWRQMEWDYDGKDQDGAEFKKYLDEVKK</sequence>
<keyword evidence="2" id="KW-1133">Transmembrane helix</keyword>
<proteinExistence type="predicted"/>
<dbReference type="Proteomes" id="UP000009135">
    <property type="component" value="Chromosome"/>
</dbReference>
<gene>
    <name evidence="3" type="ordered locus">MHC_03405</name>
</gene>
<keyword evidence="2" id="KW-0812">Transmembrane</keyword>
<dbReference type="HOGENOM" id="CLU_1446182_0_0_14"/>
<reference evidence="3 4" key="1">
    <citation type="journal article" date="2012" name="J. Bacteriol.">
        <title>Complete genome sequence of Mycoplasma haemocanis strain Illinois.</title>
        <authorList>
            <person name="do Nascimento N.C."/>
            <person name="Guimaraes A.M."/>
            <person name="Santos A.P."/>
            <person name="Sanmiguel P.J."/>
            <person name="Messick J.B."/>
        </authorList>
    </citation>
    <scope>NUCLEOTIDE SEQUENCE [LARGE SCALE GENOMIC DNA]</scope>
    <source>
        <strain evidence="3 4">Illinois</strain>
    </source>
</reference>
<evidence type="ECO:0000256" key="1">
    <source>
        <dbReference type="SAM" id="MobiDB-lite"/>
    </source>
</evidence>
<dbReference type="EMBL" id="CP003199">
    <property type="protein sequence ID" value="AEW45541.1"/>
    <property type="molecule type" value="Genomic_DNA"/>
</dbReference>
<name>H6N7B9_MYCHN</name>
<keyword evidence="2" id="KW-0472">Membrane</keyword>
<feature type="transmembrane region" description="Helical" evidence="2">
    <location>
        <begin position="6"/>
        <end position="26"/>
    </location>
</feature>
<keyword evidence="4" id="KW-1185">Reference proteome</keyword>
<accession>H6N7B9</accession>
<feature type="compositionally biased region" description="Low complexity" evidence="1">
    <location>
        <begin position="74"/>
        <end position="83"/>
    </location>
</feature>
<dbReference type="KEGG" id="mhe:MHC_03405"/>
<feature type="compositionally biased region" description="Basic and acidic residues" evidence="1">
    <location>
        <begin position="42"/>
        <end position="56"/>
    </location>
</feature>
<evidence type="ECO:0000256" key="2">
    <source>
        <dbReference type="SAM" id="Phobius"/>
    </source>
</evidence>
<dbReference type="AlphaFoldDB" id="H6N7B9"/>
<evidence type="ECO:0000313" key="4">
    <source>
        <dbReference type="Proteomes" id="UP000009135"/>
    </source>
</evidence>
<evidence type="ECO:0000313" key="3">
    <source>
        <dbReference type="EMBL" id="AEW45541.1"/>
    </source>
</evidence>
<organism evidence="3 4">
    <name type="scientific">Mycoplasma haemocanis (strain Illinois)</name>
    <dbReference type="NCBI Taxonomy" id="1111676"/>
    <lineage>
        <taxon>Bacteria</taxon>
        <taxon>Bacillati</taxon>
        <taxon>Mycoplasmatota</taxon>
        <taxon>Mollicutes</taxon>
        <taxon>Mycoplasmataceae</taxon>
        <taxon>Mycoplasma</taxon>
    </lineage>
</organism>
<protein>
    <submittedName>
        <fullName evidence="3">Uncharacterized protein</fullName>
    </submittedName>
</protein>
<feature type="region of interest" description="Disordered" evidence="1">
    <location>
        <begin position="39"/>
        <end position="98"/>
    </location>
</feature>
<feature type="compositionally biased region" description="Polar residues" evidence="1">
    <location>
        <begin position="84"/>
        <end position="98"/>
    </location>
</feature>